<dbReference type="PROSITE" id="PS51007">
    <property type="entry name" value="CYTC"/>
    <property type="match status" value="1"/>
</dbReference>
<dbReference type="GO" id="GO:0009055">
    <property type="term" value="F:electron transfer activity"/>
    <property type="evidence" value="ECO:0007669"/>
    <property type="project" value="InterPro"/>
</dbReference>
<dbReference type="OrthoDB" id="9805202at2"/>
<dbReference type="Pfam" id="PF03150">
    <property type="entry name" value="CCP_MauG"/>
    <property type="match status" value="1"/>
</dbReference>
<evidence type="ECO:0000259" key="7">
    <source>
        <dbReference type="PROSITE" id="PS51007"/>
    </source>
</evidence>
<dbReference type="GO" id="GO:0004130">
    <property type="term" value="F:cytochrome-c peroxidase activity"/>
    <property type="evidence" value="ECO:0007669"/>
    <property type="project" value="TreeGrafter"/>
</dbReference>
<evidence type="ECO:0000256" key="3">
    <source>
        <dbReference type="ARBA" id="ARBA00022723"/>
    </source>
</evidence>
<evidence type="ECO:0000256" key="2">
    <source>
        <dbReference type="ARBA" id="ARBA00022617"/>
    </source>
</evidence>
<dbReference type="InterPro" id="IPR036909">
    <property type="entry name" value="Cyt_c-like_dom_sf"/>
</dbReference>
<dbReference type="EMBL" id="CP014323">
    <property type="protein sequence ID" value="AMJ96878.1"/>
    <property type="molecule type" value="Genomic_DNA"/>
</dbReference>
<evidence type="ECO:0000256" key="1">
    <source>
        <dbReference type="ARBA" id="ARBA00004196"/>
    </source>
</evidence>
<dbReference type="AlphaFoldDB" id="A0A126PXE7"/>
<comment type="subcellular location">
    <subcellularLocation>
        <location evidence="1">Cell envelope</location>
    </subcellularLocation>
</comment>
<dbReference type="InterPro" id="IPR051395">
    <property type="entry name" value="Cytochrome_c_Peroxidase/MauG"/>
</dbReference>
<protein>
    <recommendedName>
        <fullName evidence="7">Cytochrome c domain-containing protein</fullName>
    </recommendedName>
</protein>
<evidence type="ECO:0000313" key="8">
    <source>
        <dbReference type="EMBL" id="AMJ96878.1"/>
    </source>
</evidence>
<feature type="domain" description="Cytochrome c" evidence="7">
    <location>
        <begin position="50"/>
        <end position="185"/>
    </location>
</feature>
<proteinExistence type="predicted"/>
<dbReference type="InterPro" id="IPR004852">
    <property type="entry name" value="Di-haem_cyt_c_peroxidsae"/>
</dbReference>
<dbReference type="InterPro" id="IPR009056">
    <property type="entry name" value="Cyt_c-like_dom"/>
</dbReference>
<dbReference type="PANTHER" id="PTHR30600">
    <property type="entry name" value="CYTOCHROME C PEROXIDASE-RELATED"/>
    <property type="match status" value="1"/>
</dbReference>
<dbReference type="GO" id="GO:0030313">
    <property type="term" value="C:cell envelope"/>
    <property type="evidence" value="ECO:0007669"/>
    <property type="project" value="UniProtKB-SubCell"/>
</dbReference>
<sequence length="446" mass="50352">MNRVILAVVVIAISYTSKASSKLDDHQWLIEFIEKNEIVPIRNEPKLLDAQYELGQALFFEKLLSTNKDTACSTCHLVNSHTSDSLRKAIGAGGHNLGALRIAGKDTEPLDRNTQALFNLDNNEVKNLFWDGRVEVDLQGPIKFLTPLGKHIPLGLENALAAQSLIPIISNSELKSHTCYLVGREQNYCKKLYESFESVNESIWNLAYLSFIQHRLIGHSDNKDLSSIQKKYRKLFKLAYPNKSNFTASDLANALARYQEIAFATRDTPWDKFLKGSESISDTEAEGARLFYGKYRCNNCHSNTLFSDFDFHSIGIVSHKKDKSIDKGRFEITGNLKDFLKFRTPSLRNVTLTAPYMHDGSIESLEQAIGKHFTGCALENDYYEVCIETVFKYKEIIQPNEVLKLIAFLKFLEDKSHIIDDDIVPFTVPSGLGIDDLIPASANKIK</sequence>
<evidence type="ECO:0000256" key="4">
    <source>
        <dbReference type="ARBA" id="ARBA00023002"/>
    </source>
</evidence>
<evidence type="ECO:0000256" key="6">
    <source>
        <dbReference type="PROSITE-ProRule" id="PRU00433"/>
    </source>
</evidence>
<keyword evidence="2 6" id="KW-0349">Heme</keyword>
<keyword evidence="3 6" id="KW-0479">Metal-binding</keyword>
<keyword evidence="4" id="KW-0560">Oxidoreductase</keyword>
<name>A0A126PXE7_ALTMA</name>
<dbReference type="GO" id="GO:0046872">
    <property type="term" value="F:metal ion binding"/>
    <property type="evidence" value="ECO:0007669"/>
    <property type="project" value="UniProtKB-KW"/>
</dbReference>
<dbReference type="GO" id="GO:0020037">
    <property type="term" value="F:heme binding"/>
    <property type="evidence" value="ECO:0007669"/>
    <property type="project" value="InterPro"/>
</dbReference>
<accession>A0A126PXE7</accession>
<gene>
    <name evidence="8" type="ORF">AVL55_01005</name>
</gene>
<evidence type="ECO:0000256" key="5">
    <source>
        <dbReference type="ARBA" id="ARBA00023004"/>
    </source>
</evidence>
<dbReference type="Gene3D" id="1.10.760.10">
    <property type="entry name" value="Cytochrome c-like domain"/>
    <property type="match status" value="2"/>
</dbReference>
<keyword evidence="5 6" id="KW-0408">Iron</keyword>
<reference evidence="8" key="1">
    <citation type="submission" date="2015-12" db="EMBL/GenBank/DDBJ databases">
        <authorList>
            <person name="Shamseldin A."/>
            <person name="Moawad H."/>
            <person name="Abd El-Rahim W.M."/>
            <person name="Sadowsky M.J."/>
        </authorList>
    </citation>
    <scope>NUCLEOTIDE SEQUENCE [LARGE SCALE GENOMIC DNA]</scope>
    <source>
        <strain evidence="8">D7</strain>
    </source>
</reference>
<organism evidence="8">
    <name type="scientific">Alteromonas macleodii</name>
    <name type="common">Pseudoalteromonas macleodii</name>
    <dbReference type="NCBI Taxonomy" id="28108"/>
    <lineage>
        <taxon>Bacteria</taxon>
        <taxon>Pseudomonadati</taxon>
        <taxon>Pseudomonadota</taxon>
        <taxon>Gammaproteobacteria</taxon>
        <taxon>Alteromonadales</taxon>
        <taxon>Alteromonadaceae</taxon>
        <taxon>Alteromonas/Salinimonas group</taxon>
        <taxon>Alteromonas</taxon>
    </lineage>
</organism>
<dbReference type="SUPFAM" id="SSF46626">
    <property type="entry name" value="Cytochrome c"/>
    <property type="match status" value="2"/>
</dbReference>
<dbReference type="Proteomes" id="UP000063991">
    <property type="component" value="Chromosome"/>
</dbReference>